<evidence type="ECO:0000256" key="4">
    <source>
        <dbReference type="SAM" id="SignalP"/>
    </source>
</evidence>
<evidence type="ECO:0000256" key="2">
    <source>
        <dbReference type="ARBA" id="ARBA00023136"/>
    </source>
</evidence>
<evidence type="ECO:0000313" key="7">
    <source>
        <dbReference type="Proteomes" id="UP000694389"/>
    </source>
</evidence>
<dbReference type="InterPro" id="IPR007110">
    <property type="entry name" value="Ig-like_dom"/>
</dbReference>
<dbReference type="Gene3D" id="2.60.40.10">
    <property type="entry name" value="Immunoglobulins"/>
    <property type="match status" value="1"/>
</dbReference>
<dbReference type="Proteomes" id="UP000694389">
    <property type="component" value="Unassembled WGS sequence"/>
</dbReference>
<feature type="chain" id="PRO_5035754081" description="Ig-like domain-containing protein" evidence="4">
    <location>
        <begin position="24"/>
        <end position="133"/>
    </location>
</feature>
<feature type="signal peptide" evidence="4">
    <location>
        <begin position="1"/>
        <end position="23"/>
    </location>
</feature>
<dbReference type="AlphaFoldDB" id="A0A8C4DLB0"/>
<dbReference type="GO" id="GO:0001817">
    <property type="term" value="P:regulation of cytokine production"/>
    <property type="evidence" value="ECO:0007669"/>
    <property type="project" value="TreeGrafter"/>
</dbReference>
<reference evidence="6" key="1">
    <citation type="submission" date="2025-08" db="UniProtKB">
        <authorList>
            <consortium name="Ensembl"/>
        </authorList>
    </citation>
    <scope>IDENTIFICATION</scope>
</reference>
<evidence type="ECO:0000259" key="5">
    <source>
        <dbReference type="PROSITE" id="PS50835"/>
    </source>
</evidence>
<dbReference type="InterPro" id="IPR003599">
    <property type="entry name" value="Ig_sub"/>
</dbReference>
<dbReference type="InterPro" id="IPR050504">
    <property type="entry name" value="IgSF_BTN/MOG"/>
</dbReference>
<dbReference type="SUPFAM" id="SSF48726">
    <property type="entry name" value="Immunoglobulin"/>
    <property type="match status" value="1"/>
</dbReference>
<protein>
    <recommendedName>
        <fullName evidence="5">Ig-like domain-containing protein</fullName>
    </recommendedName>
</protein>
<dbReference type="GO" id="GO:0005102">
    <property type="term" value="F:signaling receptor binding"/>
    <property type="evidence" value="ECO:0007669"/>
    <property type="project" value="TreeGrafter"/>
</dbReference>
<evidence type="ECO:0000313" key="6">
    <source>
        <dbReference type="Ensembl" id="ENSDLAP00005005604.2"/>
    </source>
</evidence>
<dbReference type="InterPro" id="IPR013106">
    <property type="entry name" value="Ig_V-set"/>
</dbReference>
<evidence type="ECO:0000256" key="1">
    <source>
        <dbReference type="ARBA" id="ARBA00004370"/>
    </source>
</evidence>
<dbReference type="GO" id="GO:0050852">
    <property type="term" value="P:T cell receptor signaling pathway"/>
    <property type="evidence" value="ECO:0007669"/>
    <property type="project" value="TreeGrafter"/>
</dbReference>
<dbReference type="SMART" id="SM00406">
    <property type="entry name" value="IGv"/>
    <property type="match status" value="1"/>
</dbReference>
<name>A0A8C4DLB0_DICLA</name>
<dbReference type="PANTHER" id="PTHR24100:SF151">
    <property type="entry name" value="ICOS LIGAND"/>
    <property type="match status" value="1"/>
</dbReference>
<dbReference type="Ensembl" id="ENSDLAT00005005902.2">
    <property type="protein sequence ID" value="ENSDLAP00005005604.2"/>
    <property type="gene ID" value="ENSDLAG00005002678.2"/>
</dbReference>
<keyword evidence="4" id="KW-0732">Signal</keyword>
<keyword evidence="2" id="KW-0472">Membrane</keyword>
<dbReference type="SMART" id="SM00409">
    <property type="entry name" value="IG"/>
    <property type="match status" value="1"/>
</dbReference>
<dbReference type="InterPro" id="IPR013783">
    <property type="entry name" value="Ig-like_fold"/>
</dbReference>
<feature type="domain" description="Ig-like" evidence="5">
    <location>
        <begin position="7"/>
        <end position="125"/>
    </location>
</feature>
<sequence length="133" mass="14930">FFLALVSKVLLMVVLLEPEEVTAWSGDNVTLHCQGPRNASISVLKWIRTDQESDQYVFFRGNSSNETSQLRSYRGRVELMDPEMKNGDASVILKNVTVNDTGTYECEISTEGSEDGGTKSQFTLNVEGEFRLR</sequence>
<dbReference type="Pfam" id="PF07686">
    <property type="entry name" value="V-set"/>
    <property type="match status" value="1"/>
</dbReference>
<keyword evidence="7" id="KW-1185">Reference proteome</keyword>
<keyword evidence="3" id="KW-0393">Immunoglobulin domain</keyword>
<reference evidence="6" key="2">
    <citation type="submission" date="2025-09" db="UniProtKB">
        <authorList>
            <consortium name="Ensembl"/>
        </authorList>
    </citation>
    <scope>IDENTIFICATION</scope>
</reference>
<dbReference type="GO" id="GO:0009897">
    <property type="term" value="C:external side of plasma membrane"/>
    <property type="evidence" value="ECO:0007669"/>
    <property type="project" value="TreeGrafter"/>
</dbReference>
<dbReference type="GeneTree" id="ENSGT00940000177043"/>
<proteinExistence type="predicted"/>
<evidence type="ECO:0000256" key="3">
    <source>
        <dbReference type="ARBA" id="ARBA00023319"/>
    </source>
</evidence>
<organism evidence="6 7">
    <name type="scientific">Dicentrarchus labrax</name>
    <name type="common">European seabass</name>
    <name type="synonym">Morone labrax</name>
    <dbReference type="NCBI Taxonomy" id="13489"/>
    <lineage>
        <taxon>Eukaryota</taxon>
        <taxon>Metazoa</taxon>
        <taxon>Chordata</taxon>
        <taxon>Craniata</taxon>
        <taxon>Vertebrata</taxon>
        <taxon>Euteleostomi</taxon>
        <taxon>Actinopterygii</taxon>
        <taxon>Neopterygii</taxon>
        <taxon>Teleostei</taxon>
        <taxon>Neoteleostei</taxon>
        <taxon>Acanthomorphata</taxon>
        <taxon>Eupercaria</taxon>
        <taxon>Moronidae</taxon>
        <taxon>Dicentrarchus</taxon>
    </lineage>
</organism>
<dbReference type="PANTHER" id="PTHR24100">
    <property type="entry name" value="BUTYROPHILIN"/>
    <property type="match status" value="1"/>
</dbReference>
<dbReference type="PROSITE" id="PS50835">
    <property type="entry name" value="IG_LIKE"/>
    <property type="match status" value="1"/>
</dbReference>
<dbReference type="InterPro" id="IPR036179">
    <property type="entry name" value="Ig-like_dom_sf"/>
</dbReference>
<accession>A0A8C4DLB0</accession>
<comment type="subcellular location">
    <subcellularLocation>
        <location evidence="1">Membrane</location>
    </subcellularLocation>
</comment>